<gene>
    <name evidence="4" type="ORF">OW255_00270</name>
</gene>
<dbReference type="SMART" id="SM00287">
    <property type="entry name" value="SH3b"/>
    <property type="match status" value="1"/>
</dbReference>
<keyword evidence="2" id="KW-0472">Membrane</keyword>
<accession>A0ABY7ABR3</accession>
<dbReference type="Pfam" id="PF08239">
    <property type="entry name" value="SH3_3"/>
    <property type="match status" value="1"/>
</dbReference>
<dbReference type="Proteomes" id="UP001163115">
    <property type="component" value="Chromosome"/>
</dbReference>
<dbReference type="EMBL" id="CP113524">
    <property type="protein sequence ID" value="WAJ24001.1"/>
    <property type="molecule type" value="Genomic_DNA"/>
</dbReference>
<dbReference type="PROSITE" id="PS51781">
    <property type="entry name" value="SH3B"/>
    <property type="match status" value="1"/>
</dbReference>
<evidence type="ECO:0000259" key="3">
    <source>
        <dbReference type="PROSITE" id="PS51781"/>
    </source>
</evidence>
<feature type="compositionally biased region" description="Low complexity" evidence="1">
    <location>
        <begin position="264"/>
        <end position="276"/>
    </location>
</feature>
<feature type="domain" description="SH3b" evidence="3">
    <location>
        <begin position="283"/>
        <end position="347"/>
    </location>
</feature>
<dbReference type="InterPro" id="IPR003646">
    <property type="entry name" value="SH3-like_bac-type"/>
</dbReference>
<evidence type="ECO:0000256" key="1">
    <source>
        <dbReference type="SAM" id="MobiDB-lite"/>
    </source>
</evidence>
<feature type="region of interest" description="Disordered" evidence="1">
    <location>
        <begin position="347"/>
        <end position="369"/>
    </location>
</feature>
<feature type="compositionally biased region" description="Polar residues" evidence="1">
    <location>
        <begin position="194"/>
        <end position="203"/>
    </location>
</feature>
<feature type="region of interest" description="Disordered" evidence="1">
    <location>
        <begin position="247"/>
        <end position="308"/>
    </location>
</feature>
<keyword evidence="2" id="KW-0812">Transmembrane</keyword>
<proteinExistence type="predicted"/>
<protein>
    <submittedName>
        <fullName evidence="4">SH3 domain-containing protein</fullName>
    </submittedName>
</protein>
<organism evidence="4 5">
    <name type="scientific">Lacrimispora xylanolytica</name>
    <dbReference type="NCBI Taxonomy" id="29375"/>
    <lineage>
        <taxon>Bacteria</taxon>
        <taxon>Bacillati</taxon>
        <taxon>Bacillota</taxon>
        <taxon>Clostridia</taxon>
        <taxon>Lachnospirales</taxon>
        <taxon>Lachnospiraceae</taxon>
        <taxon>Lacrimispora</taxon>
    </lineage>
</organism>
<dbReference type="InterPro" id="IPR025285">
    <property type="entry name" value="DUF4145"/>
</dbReference>
<dbReference type="Gene3D" id="2.30.30.40">
    <property type="entry name" value="SH3 Domains"/>
    <property type="match status" value="1"/>
</dbReference>
<feature type="compositionally biased region" description="Polar residues" evidence="1">
    <location>
        <begin position="287"/>
        <end position="304"/>
    </location>
</feature>
<keyword evidence="2" id="KW-1133">Transmembrane helix</keyword>
<feature type="compositionally biased region" description="Polar residues" evidence="1">
    <location>
        <begin position="254"/>
        <end position="263"/>
    </location>
</feature>
<feature type="compositionally biased region" description="Low complexity" evidence="1">
    <location>
        <begin position="140"/>
        <end position="169"/>
    </location>
</feature>
<evidence type="ECO:0000256" key="2">
    <source>
        <dbReference type="SAM" id="Phobius"/>
    </source>
</evidence>
<feature type="transmembrane region" description="Helical" evidence="2">
    <location>
        <begin position="224"/>
        <end position="242"/>
    </location>
</feature>
<feature type="compositionally biased region" description="Basic residues" evidence="1">
    <location>
        <begin position="206"/>
        <end position="215"/>
    </location>
</feature>
<dbReference type="RefSeq" id="WP_268115240.1">
    <property type="nucleotide sequence ID" value="NZ_CP113524.1"/>
</dbReference>
<evidence type="ECO:0000313" key="5">
    <source>
        <dbReference type="Proteomes" id="UP001163115"/>
    </source>
</evidence>
<feature type="region of interest" description="Disordered" evidence="1">
    <location>
        <begin position="121"/>
        <end position="223"/>
    </location>
</feature>
<name>A0ABY7ABR3_9FIRM</name>
<dbReference type="Pfam" id="PF13643">
    <property type="entry name" value="DUF4145"/>
    <property type="match status" value="1"/>
</dbReference>
<reference evidence="4" key="1">
    <citation type="submission" date="2022-11" db="EMBL/GenBank/DDBJ databases">
        <title>Lacrimispora xylanolytica sy1, complete genome.</title>
        <authorList>
            <person name="Choi S."/>
        </authorList>
    </citation>
    <scope>NUCLEOTIDE SEQUENCE</scope>
    <source>
        <strain evidence="4">Sy1</strain>
    </source>
</reference>
<evidence type="ECO:0000313" key="4">
    <source>
        <dbReference type="EMBL" id="WAJ24001.1"/>
    </source>
</evidence>
<sequence>MGTTDNNFWIRIQQGLRETEILMNQQQFNLSMIKARQTLEYMVNYLGEKALIVEGDLADSIDQLFEGRLISQTSKDHYHRIRMIGNKAVHEGSDSPYDAGEALKLLAAEVHAFAHTFHRESPEDAAYRQRSAPLKPVPIASGDRAAVRSSAARNSSGSSSAGRGTQGRANAHQGQRQAQRPHPQGSGDRKAANRTATTRQVQRGTPKGRSRRRSSRNTPDTSGLLKPALIFLGILVLVLIFVKLVPGKGGKQNPAPTETSSQIETEATSSPETTEAVTEEETEAPKTYTTKSKLNVRSTPSTDGTKLGSLAAGTKVEFVKTYDDTWTVITFEGKEAYIATEFLTVSEGTGDTDTKETTATSETTKKAGQ</sequence>
<keyword evidence="5" id="KW-1185">Reference proteome</keyword>